<reference evidence="3 4" key="1">
    <citation type="submission" date="2021-05" db="EMBL/GenBank/DDBJ databases">
        <title>Genome Assembly of Synthetic Allotetraploid Brassica napus Reveals Homoeologous Exchanges between Subgenomes.</title>
        <authorList>
            <person name="Davis J.T."/>
        </authorList>
    </citation>
    <scope>NUCLEOTIDE SEQUENCE [LARGE SCALE GENOMIC DNA]</scope>
    <source>
        <strain evidence="4">cv. Da-Ae</strain>
        <tissue evidence="3">Seedling</tissue>
    </source>
</reference>
<feature type="chain" id="PRO_5047480755" evidence="2">
    <location>
        <begin position="21"/>
        <end position="207"/>
    </location>
</feature>
<protein>
    <submittedName>
        <fullName evidence="3">Uncharacterized protein</fullName>
    </submittedName>
</protein>
<sequence>MGSVVLSIYLMLSYVRMCFRQLKNKDEDRVVENNECLPHAMLGSYNDLARPLHVSSTGICSNVMASRQKGNPEYNENHSLHYKVTDSGEEHESVFTAALLLFLAEMRALNVTGASCDHKSGLRREHTISREKIEKEWEEAETETDSKRNKAMGVEDEDNDGTDNNNNEKDTLPFPFVDPIVTNWKHYLAKRALSAQPFITLDKADLA</sequence>
<evidence type="ECO:0000256" key="1">
    <source>
        <dbReference type="SAM" id="MobiDB-lite"/>
    </source>
</evidence>
<dbReference type="Proteomes" id="UP000824890">
    <property type="component" value="Unassembled WGS sequence"/>
</dbReference>
<dbReference type="EMBL" id="JAGKQM010000010">
    <property type="protein sequence ID" value="KAH0906224.1"/>
    <property type="molecule type" value="Genomic_DNA"/>
</dbReference>
<evidence type="ECO:0000313" key="3">
    <source>
        <dbReference type="EMBL" id="KAH0906224.1"/>
    </source>
</evidence>
<gene>
    <name evidence="3" type="ORF">HID58_038051</name>
</gene>
<accession>A0ABQ8BN85</accession>
<name>A0ABQ8BN85_BRANA</name>
<comment type="caution">
    <text evidence="3">The sequence shown here is derived from an EMBL/GenBank/DDBJ whole genome shotgun (WGS) entry which is preliminary data.</text>
</comment>
<feature type="region of interest" description="Disordered" evidence="1">
    <location>
        <begin position="133"/>
        <end position="172"/>
    </location>
</feature>
<proteinExistence type="predicted"/>
<feature type="signal peptide" evidence="2">
    <location>
        <begin position="1"/>
        <end position="20"/>
    </location>
</feature>
<evidence type="ECO:0000313" key="4">
    <source>
        <dbReference type="Proteomes" id="UP000824890"/>
    </source>
</evidence>
<evidence type="ECO:0000256" key="2">
    <source>
        <dbReference type="SAM" id="SignalP"/>
    </source>
</evidence>
<organism evidence="3 4">
    <name type="scientific">Brassica napus</name>
    <name type="common">Rape</name>
    <dbReference type="NCBI Taxonomy" id="3708"/>
    <lineage>
        <taxon>Eukaryota</taxon>
        <taxon>Viridiplantae</taxon>
        <taxon>Streptophyta</taxon>
        <taxon>Embryophyta</taxon>
        <taxon>Tracheophyta</taxon>
        <taxon>Spermatophyta</taxon>
        <taxon>Magnoliopsida</taxon>
        <taxon>eudicotyledons</taxon>
        <taxon>Gunneridae</taxon>
        <taxon>Pentapetalae</taxon>
        <taxon>rosids</taxon>
        <taxon>malvids</taxon>
        <taxon>Brassicales</taxon>
        <taxon>Brassicaceae</taxon>
        <taxon>Brassiceae</taxon>
        <taxon>Brassica</taxon>
    </lineage>
</organism>
<keyword evidence="2" id="KW-0732">Signal</keyword>
<keyword evidence="4" id="KW-1185">Reference proteome</keyword>